<dbReference type="InterPro" id="IPR023404">
    <property type="entry name" value="rSAM_horseshoe"/>
</dbReference>
<dbReference type="Gene3D" id="3.40.50.280">
    <property type="entry name" value="Cobalamin-binding domain"/>
    <property type="match status" value="1"/>
</dbReference>
<keyword evidence="5" id="KW-0411">Iron-sulfur</keyword>
<evidence type="ECO:0000256" key="4">
    <source>
        <dbReference type="ARBA" id="ARBA00023004"/>
    </source>
</evidence>
<protein>
    <submittedName>
        <fullName evidence="7">RiPP maturation radical SAM protein 1</fullName>
    </submittedName>
</protein>
<sequence length="632" mass="71155">MQTDRNHRGLLKKVALISTPWPLFNRPSIQIGTLKSFLVSQFPDLKVDAHHAYLKVAAAIGYPIYQAVSEQTWLAESVYGALLFPERLKSVKKVFQRPSVRHPLLRKVLFETLIAQVEAVSKTFINSIGWGQYQLAGFSICFCQLTASLYFIKQIKKRFPNLTIVVGGSMFAGESIRNIFEVFPEIDFVVNGEGEIPLSRLVRHLSGCRHPQDIPPVPGIVSAKSAGDHMPIVLNQMEDLAALKRPDYDDYFEQLKSLGLKKTFFPIIPVELSRGCWWQRSHGTTGLTGCAFCNLNLQWDGYRSKAPLEALSEIDTLVKKHKTLSVAFMDNLLPIKASDNIFRQLARLGKDFRLFGEIRASTPKYILTAMQAAGMAEVQIGIEALSTRLLSKLNKGTTAIQNLEIMKHCEAMGIVNRSNLILHFPGSDDQDVAETLRCLDFALPFRPLKPVRFWLGQGSPVWQDPKAFGLKAVFNHPNYAAIFGPEINRTMRFTLQAYRGDLGHQKKLWQPVVKKLKEWKSSYADLYKSPAAGHILSYRDGCDFLMIRQKRVGNEPLIHRLEGTSRAIYLFCEHHRSIKSIAGHFPGMPTDKILAFLNMMAAKKLMFAENGKYLGLAVPARSHHQAHPGFAL</sequence>
<dbReference type="AlphaFoldDB" id="A0A8J6TGN0"/>
<dbReference type="GO" id="GO:0046872">
    <property type="term" value="F:metal ion binding"/>
    <property type="evidence" value="ECO:0007669"/>
    <property type="project" value="UniProtKB-KW"/>
</dbReference>
<dbReference type="InterPro" id="IPR007197">
    <property type="entry name" value="rSAM"/>
</dbReference>
<accession>A0A8J6TGN0</accession>
<dbReference type="NCBIfam" id="TIGR03975">
    <property type="entry name" value="rSAM_ocin_1"/>
    <property type="match status" value="1"/>
</dbReference>
<keyword evidence="2" id="KW-0949">S-adenosyl-L-methionine</keyword>
<evidence type="ECO:0000256" key="2">
    <source>
        <dbReference type="ARBA" id="ARBA00022691"/>
    </source>
</evidence>
<organism evidence="7 8">
    <name type="scientific">Candidatus Desulfatibia profunda</name>
    <dbReference type="NCBI Taxonomy" id="2841695"/>
    <lineage>
        <taxon>Bacteria</taxon>
        <taxon>Pseudomonadati</taxon>
        <taxon>Thermodesulfobacteriota</taxon>
        <taxon>Desulfobacteria</taxon>
        <taxon>Desulfobacterales</taxon>
        <taxon>Desulfobacterales incertae sedis</taxon>
        <taxon>Candidatus Desulfatibia</taxon>
    </lineage>
</organism>
<dbReference type="SUPFAM" id="SSF102114">
    <property type="entry name" value="Radical SAM enzymes"/>
    <property type="match status" value="1"/>
</dbReference>
<comment type="cofactor">
    <cofactor evidence="1">
        <name>[4Fe-4S] cluster</name>
        <dbReference type="ChEBI" id="CHEBI:49883"/>
    </cofactor>
</comment>
<dbReference type="SMART" id="SM00729">
    <property type="entry name" value="Elp3"/>
    <property type="match status" value="1"/>
</dbReference>
<dbReference type="GO" id="GO:0051536">
    <property type="term" value="F:iron-sulfur cluster binding"/>
    <property type="evidence" value="ECO:0007669"/>
    <property type="project" value="UniProtKB-KW"/>
</dbReference>
<keyword evidence="4" id="KW-0408">Iron</keyword>
<dbReference type="InterPro" id="IPR006638">
    <property type="entry name" value="Elp3/MiaA/NifB-like_rSAM"/>
</dbReference>
<evidence type="ECO:0000256" key="5">
    <source>
        <dbReference type="ARBA" id="ARBA00023014"/>
    </source>
</evidence>
<name>A0A8J6TGN0_9BACT</name>
<proteinExistence type="predicted"/>
<dbReference type="Gene3D" id="3.80.30.20">
    <property type="entry name" value="tm_1862 like domain"/>
    <property type="match status" value="1"/>
</dbReference>
<dbReference type="GO" id="GO:0003824">
    <property type="term" value="F:catalytic activity"/>
    <property type="evidence" value="ECO:0007669"/>
    <property type="project" value="InterPro"/>
</dbReference>
<feature type="domain" description="Elp3/MiaA/NifB-like radical SAM core" evidence="6">
    <location>
        <begin position="266"/>
        <end position="485"/>
    </location>
</feature>
<dbReference type="Proteomes" id="UP000603434">
    <property type="component" value="Unassembled WGS sequence"/>
</dbReference>
<evidence type="ECO:0000259" key="6">
    <source>
        <dbReference type="SMART" id="SM00729"/>
    </source>
</evidence>
<dbReference type="InterPro" id="IPR023984">
    <property type="entry name" value="rSAM_ocin_1"/>
</dbReference>
<dbReference type="InterPro" id="IPR058240">
    <property type="entry name" value="rSAM_sf"/>
</dbReference>
<dbReference type="SFLD" id="SFLDS00029">
    <property type="entry name" value="Radical_SAM"/>
    <property type="match status" value="1"/>
</dbReference>
<evidence type="ECO:0000256" key="1">
    <source>
        <dbReference type="ARBA" id="ARBA00001966"/>
    </source>
</evidence>
<dbReference type="SFLD" id="SFLDF00324">
    <property type="entry name" value="bacteriocin_maturation"/>
    <property type="match status" value="1"/>
</dbReference>
<evidence type="ECO:0000256" key="3">
    <source>
        <dbReference type="ARBA" id="ARBA00022723"/>
    </source>
</evidence>
<gene>
    <name evidence="7" type="ORF">H8E23_05720</name>
</gene>
<dbReference type="Pfam" id="PF04055">
    <property type="entry name" value="Radical_SAM"/>
    <property type="match status" value="1"/>
</dbReference>
<dbReference type="EMBL" id="JACNJH010000111">
    <property type="protein sequence ID" value="MBC8360875.1"/>
    <property type="molecule type" value="Genomic_DNA"/>
</dbReference>
<dbReference type="InterPro" id="IPR051198">
    <property type="entry name" value="BchE-like"/>
</dbReference>
<evidence type="ECO:0000313" key="7">
    <source>
        <dbReference type="EMBL" id="MBC8360875.1"/>
    </source>
</evidence>
<dbReference type="GO" id="GO:0005829">
    <property type="term" value="C:cytosol"/>
    <property type="evidence" value="ECO:0007669"/>
    <property type="project" value="TreeGrafter"/>
</dbReference>
<evidence type="ECO:0000313" key="8">
    <source>
        <dbReference type="Proteomes" id="UP000603434"/>
    </source>
</evidence>
<dbReference type="SFLD" id="SFLDG01082">
    <property type="entry name" value="B12-binding_domain_containing"/>
    <property type="match status" value="1"/>
</dbReference>
<dbReference type="PANTHER" id="PTHR43409">
    <property type="entry name" value="ANAEROBIC MAGNESIUM-PROTOPORPHYRIN IX MONOMETHYL ESTER CYCLASE-RELATED"/>
    <property type="match status" value="1"/>
</dbReference>
<keyword evidence="3" id="KW-0479">Metal-binding</keyword>
<dbReference type="PANTHER" id="PTHR43409:SF7">
    <property type="entry name" value="BLL1977 PROTEIN"/>
    <property type="match status" value="1"/>
</dbReference>
<reference evidence="7 8" key="1">
    <citation type="submission" date="2020-08" db="EMBL/GenBank/DDBJ databases">
        <title>Bridging the membrane lipid divide: bacteria of the FCB group superphylum have the potential to synthesize archaeal ether lipids.</title>
        <authorList>
            <person name="Villanueva L."/>
            <person name="Von Meijenfeldt F.A.B."/>
            <person name="Westbye A.B."/>
            <person name="Yadav S."/>
            <person name="Hopmans E.C."/>
            <person name="Dutilh B.E."/>
            <person name="Sinninghe Damste J.S."/>
        </authorList>
    </citation>
    <scope>NUCLEOTIDE SEQUENCE [LARGE SCALE GENOMIC DNA]</scope>
    <source>
        <strain evidence="7">NIOZ-UU30</strain>
    </source>
</reference>
<comment type="caution">
    <text evidence="7">The sequence shown here is derived from an EMBL/GenBank/DDBJ whole genome shotgun (WGS) entry which is preliminary data.</text>
</comment>